<dbReference type="RefSeq" id="WP_076349839.1">
    <property type="nucleotide sequence ID" value="NZ_CP019082.1"/>
</dbReference>
<evidence type="ECO:0000313" key="1">
    <source>
        <dbReference type="EMBL" id="APW63502.1"/>
    </source>
</evidence>
<dbReference type="STRING" id="1387353.BSF38_05074"/>
<reference evidence="2" key="1">
    <citation type="submission" date="2016-12" db="EMBL/GenBank/DDBJ databases">
        <title>Comparative genomics of four Isosphaeraceae planctomycetes: a common pool of plasmids and glycoside hydrolase genes.</title>
        <authorList>
            <person name="Ivanova A."/>
        </authorList>
    </citation>
    <scope>NUCLEOTIDE SEQUENCE [LARGE SCALE GENOMIC DNA]</scope>
    <source>
        <strain evidence="2">PX4</strain>
    </source>
</reference>
<accession>A0A1U7CX24</accession>
<name>A0A1U7CX24_9BACT</name>
<gene>
    <name evidence="1" type="ORF">BSF38_05074</name>
</gene>
<dbReference type="Proteomes" id="UP000186309">
    <property type="component" value="Chromosome"/>
</dbReference>
<keyword evidence="2" id="KW-1185">Reference proteome</keyword>
<protein>
    <submittedName>
        <fullName evidence="1">Uncharacterized protein</fullName>
    </submittedName>
</protein>
<dbReference type="KEGG" id="pbor:BSF38_05074"/>
<sequence>MNLVPEGAGGFMGYSEFYSAVPEGQRNQSAQYTYSSLGTQAGSLSTPNLPQPSRTADGSWIYAYNQAGDTTGWDSQRHTYVNIGGVRMQKHRDFRRHQLAIVPLFGWSAQADRRPRRREQYRPRNQRLWRCRRLV</sequence>
<organism evidence="1 2">
    <name type="scientific">Paludisphaera borealis</name>
    <dbReference type="NCBI Taxonomy" id="1387353"/>
    <lineage>
        <taxon>Bacteria</taxon>
        <taxon>Pseudomonadati</taxon>
        <taxon>Planctomycetota</taxon>
        <taxon>Planctomycetia</taxon>
        <taxon>Isosphaerales</taxon>
        <taxon>Isosphaeraceae</taxon>
        <taxon>Paludisphaera</taxon>
    </lineage>
</organism>
<dbReference type="EMBL" id="CP019082">
    <property type="protein sequence ID" value="APW63502.1"/>
    <property type="molecule type" value="Genomic_DNA"/>
</dbReference>
<evidence type="ECO:0000313" key="2">
    <source>
        <dbReference type="Proteomes" id="UP000186309"/>
    </source>
</evidence>
<dbReference type="AlphaFoldDB" id="A0A1U7CX24"/>
<proteinExistence type="predicted"/>